<protein>
    <submittedName>
        <fullName evidence="1">Uncharacterized protein</fullName>
    </submittedName>
</protein>
<dbReference type="EMBL" id="JANBUK010004451">
    <property type="protein sequence ID" value="KAJ2763892.1"/>
    <property type="molecule type" value="Genomic_DNA"/>
</dbReference>
<dbReference type="Proteomes" id="UP001140066">
    <property type="component" value="Unassembled WGS sequence"/>
</dbReference>
<sequence length="283" mass="29182">GCFAVSVSDDSDEIEIDSPIDAHAIPCGVWAGSRLAVYVFMLGSQYLVRTTLVGEDIEDDVYCRIAVRPSFGGVTVNGQSMRVHRALPARQSLLFVVGASGCVLDACRECGNIACAADTPGALVPVAYASDESSDDEVAADERMGLGLGPVLRSSRNSSNVLPARSQSPTSPPVTVQSTLRQRTGVKVINARTFVDSTLGDKGGGTSLAARAALALVSLAVFLPVRRLVVGESTVGRWLLARTNSLPVDGAGAKKSVLALIVLAMTALVAGAVGVALAGLLGF</sequence>
<gene>
    <name evidence="1" type="ORF">GGI18_006572</name>
</gene>
<organism evidence="1 2">
    <name type="scientific">Coemansia linderi</name>
    <dbReference type="NCBI Taxonomy" id="2663919"/>
    <lineage>
        <taxon>Eukaryota</taxon>
        <taxon>Fungi</taxon>
        <taxon>Fungi incertae sedis</taxon>
        <taxon>Zoopagomycota</taxon>
        <taxon>Kickxellomycotina</taxon>
        <taxon>Kickxellomycetes</taxon>
        <taxon>Kickxellales</taxon>
        <taxon>Kickxellaceae</taxon>
        <taxon>Coemansia</taxon>
    </lineage>
</organism>
<accession>A0ACC1JNC7</accession>
<evidence type="ECO:0000313" key="2">
    <source>
        <dbReference type="Proteomes" id="UP001140066"/>
    </source>
</evidence>
<evidence type="ECO:0000313" key="1">
    <source>
        <dbReference type="EMBL" id="KAJ2763892.1"/>
    </source>
</evidence>
<keyword evidence="2" id="KW-1185">Reference proteome</keyword>
<comment type="caution">
    <text evidence="1">The sequence shown here is derived from an EMBL/GenBank/DDBJ whole genome shotgun (WGS) entry which is preliminary data.</text>
</comment>
<reference evidence="1" key="1">
    <citation type="submission" date="2022-07" db="EMBL/GenBank/DDBJ databases">
        <title>Phylogenomic reconstructions and comparative analyses of Kickxellomycotina fungi.</title>
        <authorList>
            <person name="Reynolds N.K."/>
            <person name="Stajich J.E."/>
            <person name="Barry K."/>
            <person name="Grigoriev I.V."/>
            <person name="Crous P."/>
            <person name="Smith M.E."/>
        </authorList>
    </citation>
    <scope>NUCLEOTIDE SEQUENCE</scope>
    <source>
        <strain evidence="1">BCRC 34191</strain>
    </source>
</reference>
<name>A0ACC1JNC7_9FUNG</name>
<proteinExistence type="predicted"/>
<feature type="non-terminal residue" evidence="1">
    <location>
        <position position="1"/>
    </location>
</feature>